<evidence type="ECO:0000256" key="4">
    <source>
        <dbReference type="ARBA" id="ARBA00023136"/>
    </source>
</evidence>
<dbReference type="AlphaFoldDB" id="A0A2K9DYZ5"/>
<dbReference type="Pfam" id="PF04138">
    <property type="entry name" value="GtrA_DPMS_TM"/>
    <property type="match status" value="1"/>
</dbReference>
<sequence length="134" mass="15689">MESIALKYTIFAIISMLSNLSTQRIVDFAIENVISEKYAIYISMFFGTLAGLVIKYILDKKYIFYYHTKNQKENAKKFILYSFMGVFTTLIFWGFEILFDKLFEHELSKYAGAVIGLSIGYIVKYNLDKKFVFK</sequence>
<name>A0A2K9DYZ5_9FIRM</name>
<evidence type="ECO:0000256" key="2">
    <source>
        <dbReference type="ARBA" id="ARBA00022692"/>
    </source>
</evidence>
<feature type="transmembrane region" description="Helical" evidence="5">
    <location>
        <begin position="107"/>
        <end position="127"/>
    </location>
</feature>
<accession>A0A2K9DYZ5</accession>
<dbReference type="Proteomes" id="UP000239720">
    <property type="component" value="Unassembled WGS sequence"/>
</dbReference>
<organism evidence="7 9">
    <name type="scientific">Acetivibrio saccincola</name>
    <dbReference type="NCBI Taxonomy" id="1677857"/>
    <lineage>
        <taxon>Bacteria</taxon>
        <taxon>Bacillati</taxon>
        <taxon>Bacillota</taxon>
        <taxon>Clostridia</taxon>
        <taxon>Eubacteriales</taxon>
        <taxon>Oscillospiraceae</taxon>
        <taxon>Acetivibrio</taxon>
    </lineage>
</organism>
<dbReference type="Proteomes" id="UP000233534">
    <property type="component" value="Chromosome"/>
</dbReference>
<proteinExistence type="predicted"/>
<dbReference type="KEGG" id="hsc:HVS_03835"/>
<evidence type="ECO:0000256" key="1">
    <source>
        <dbReference type="ARBA" id="ARBA00004141"/>
    </source>
</evidence>
<feature type="domain" description="GtrA/DPMS transmembrane" evidence="6">
    <location>
        <begin position="25"/>
        <end position="133"/>
    </location>
</feature>
<dbReference type="GO" id="GO:0000271">
    <property type="term" value="P:polysaccharide biosynthetic process"/>
    <property type="evidence" value="ECO:0007669"/>
    <property type="project" value="InterPro"/>
</dbReference>
<evidence type="ECO:0000313" key="9">
    <source>
        <dbReference type="Proteomes" id="UP000233534"/>
    </source>
</evidence>
<dbReference type="GO" id="GO:0016020">
    <property type="term" value="C:membrane"/>
    <property type="evidence" value="ECO:0007669"/>
    <property type="project" value="UniProtKB-SubCell"/>
</dbReference>
<evidence type="ECO:0000313" key="8">
    <source>
        <dbReference type="EMBL" id="PQQ66767.1"/>
    </source>
</evidence>
<dbReference type="InterPro" id="IPR007267">
    <property type="entry name" value="GtrA_DPMS_TM"/>
</dbReference>
<keyword evidence="9" id="KW-1185">Reference proteome</keyword>
<evidence type="ECO:0000256" key="3">
    <source>
        <dbReference type="ARBA" id="ARBA00022989"/>
    </source>
</evidence>
<protein>
    <submittedName>
        <fullName evidence="7">GtrA-like protein</fullName>
    </submittedName>
    <submittedName>
        <fullName evidence="8">Polysaccharide biosynthesis protein GtrA</fullName>
    </submittedName>
</protein>
<feature type="transmembrane region" description="Helical" evidence="5">
    <location>
        <begin position="38"/>
        <end position="58"/>
    </location>
</feature>
<reference evidence="8 10" key="2">
    <citation type="journal article" date="2018" name="Syst. Appl. Microbiol.">
        <title>Characterization and high-quality draft genome sequence of Herbivorax saccincola A7, an anaerobic, alkaliphilic, thermophilic, cellulolytic, and xylanolytic bacterium.</title>
        <authorList>
            <person name="Aikawa S."/>
            <person name="Baramee S."/>
            <person name="Sermsathanaswadi J."/>
            <person name="Thianheng P."/>
            <person name="Tachaapaikoon C."/>
            <person name="Shikata A."/>
            <person name="Waeonukul R."/>
            <person name="Pason P."/>
            <person name="Ratanakhanokchai K."/>
            <person name="Kosugi A."/>
        </authorList>
    </citation>
    <scope>NUCLEOTIDE SEQUENCE [LARGE SCALE GENOMIC DNA]</scope>
    <source>
        <strain evidence="8 10">A7</strain>
    </source>
</reference>
<keyword evidence="2 5" id="KW-0812">Transmembrane</keyword>
<dbReference type="EMBL" id="CP025197">
    <property type="protein sequence ID" value="AUG56712.1"/>
    <property type="molecule type" value="Genomic_DNA"/>
</dbReference>
<feature type="transmembrane region" description="Helical" evidence="5">
    <location>
        <begin position="78"/>
        <end position="95"/>
    </location>
</feature>
<evidence type="ECO:0000256" key="5">
    <source>
        <dbReference type="SAM" id="Phobius"/>
    </source>
</evidence>
<dbReference type="NCBIfam" id="NF037976">
    <property type="entry name" value="gtrA_1"/>
    <property type="match status" value="1"/>
</dbReference>
<keyword evidence="4 5" id="KW-0472">Membrane</keyword>
<dbReference type="RefSeq" id="WP_101299401.1">
    <property type="nucleotide sequence ID" value="NZ_CP025197.1"/>
</dbReference>
<evidence type="ECO:0000259" key="6">
    <source>
        <dbReference type="Pfam" id="PF04138"/>
    </source>
</evidence>
<keyword evidence="3 5" id="KW-1133">Transmembrane helix</keyword>
<evidence type="ECO:0000313" key="10">
    <source>
        <dbReference type="Proteomes" id="UP000239720"/>
    </source>
</evidence>
<dbReference type="OrthoDB" id="565050at2"/>
<gene>
    <name evidence="8" type="ORF">B9R14_08395</name>
    <name evidence="7" type="ORF">HVS_03835</name>
</gene>
<evidence type="ECO:0000313" key="7">
    <source>
        <dbReference type="EMBL" id="AUG56712.1"/>
    </source>
</evidence>
<comment type="subcellular location">
    <subcellularLocation>
        <location evidence="1">Membrane</location>
        <topology evidence="1">Multi-pass membrane protein</topology>
    </subcellularLocation>
</comment>
<reference evidence="7 9" key="1">
    <citation type="submission" date="2017-12" db="EMBL/GenBank/DDBJ databases">
        <title>Complete genome sequence of Herbivorax saccincola GGR1, a novel Cellulosome-producing hydrolytic bacterium in a thermophilic biogas plant, established by Illumina and Nanopore MinION sequencing.</title>
        <authorList>
            <person name="Pechtl A."/>
            <person name="Ruckert C."/>
            <person name="Koeck D.E."/>
            <person name="Maus I."/>
            <person name="Winkler A."/>
            <person name="Kalinowski J."/>
            <person name="Puhler A."/>
            <person name="Schwarz W.W."/>
            <person name="Zverlov V.V."/>
            <person name="Schluter A."/>
            <person name="Liebl W."/>
        </authorList>
    </citation>
    <scope>NUCLEOTIDE SEQUENCE [LARGE SCALE GENOMIC DNA]</scope>
    <source>
        <strain evidence="7">GGR1</strain>
        <strain evidence="9">SR1</strain>
    </source>
</reference>
<dbReference type="EMBL" id="NEMB01000003">
    <property type="protein sequence ID" value="PQQ66767.1"/>
    <property type="molecule type" value="Genomic_DNA"/>
</dbReference>